<organism evidence="1 2">
    <name type="scientific">Coprococcus aceti</name>
    <dbReference type="NCBI Taxonomy" id="2981786"/>
    <lineage>
        <taxon>Bacteria</taxon>
        <taxon>Bacillati</taxon>
        <taxon>Bacillota</taxon>
        <taxon>Clostridia</taxon>
        <taxon>Lachnospirales</taxon>
        <taxon>Lachnospiraceae</taxon>
        <taxon>Coprococcus</taxon>
    </lineage>
</organism>
<protein>
    <submittedName>
        <fullName evidence="1">Uncharacterized protein</fullName>
    </submittedName>
</protein>
<comment type="caution">
    <text evidence="1">The sequence shown here is derived from an EMBL/GenBank/DDBJ whole genome shotgun (WGS) entry which is preliminary data.</text>
</comment>
<dbReference type="Proteomes" id="UP001494672">
    <property type="component" value="Unassembled WGS sequence"/>
</dbReference>
<accession>A0ABV1ICQ0</accession>
<reference evidence="1 2" key="1">
    <citation type="submission" date="2024-04" db="EMBL/GenBank/DDBJ databases">
        <title>Human intestinal bacterial collection.</title>
        <authorList>
            <person name="Pauvert C."/>
            <person name="Hitch T.C.A."/>
            <person name="Clavel T."/>
        </authorList>
    </citation>
    <scope>NUCLEOTIDE SEQUENCE [LARGE SCALE GENOMIC DNA]</scope>
    <source>
        <strain evidence="1 2">CLA-AA-H181</strain>
    </source>
</reference>
<dbReference type="RefSeq" id="WP_349093523.1">
    <property type="nucleotide sequence ID" value="NZ_JBBNGJ010000018.1"/>
</dbReference>
<sequence length="66" mass="7607">MRSISIEELCSEVEAYIESAKSASGDSAVRYLNRAETALRSYDGVPERFKNTYFRLIEDIRNDLEQ</sequence>
<keyword evidence="2" id="KW-1185">Reference proteome</keyword>
<gene>
    <name evidence="1" type="ORF">AAAU18_13975</name>
</gene>
<proteinExistence type="predicted"/>
<evidence type="ECO:0000313" key="2">
    <source>
        <dbReference type="Proteomes" id="UP001494672"/>
    </source>
</evidence>
<dbReference type="EMBL" id="JBBNGJ010000018">
    <property type="protein sequence ID" value="MEQ2594004.1"/>
    <property type="molecule type" value="Genomic_DNA"/>
</dbReference>
<evidence type="ECO:0000313" key="1">
    <source>
        <dbReference type="EMBL" id="MEQ2594004.1"/>
    </source>
</evidence>
<name>A0ABV1ICQ0_9FIRM</name>